<dbReference type="EMBL" id="JAGHKO010000011">
    <property type="protein sequence ID" value="MBO9204151.1"/>
    <property type="molecule type" value="Genomic_DNA"/>
</dbReference>
<dbReference type="Proteomes" id="UP000677244">
    <property type="component" value="Unassembled WGS sequence"/>
</dbReference>
<organism evidence="1 2">
    <name type="scientific">Niastella soli</name>
    <dbReference type="NCBI Taxonomy" id="2821487"/>
    <lineage>
        <taxon>Bacteria</taxon>
        <taxon>Pseudomonadati</taxon>
        <taxon>Bacteroidota</taxon>
        <taxon>Chitinophagia</taxon>
        <taxon>Chitinophagales</taxon>
        <taxon>Chitinophagaceae</taxon>
        <taxon>Niastella</taxon>
    </lineage>
</organism>
<protein>
    <recommendedName>
        <fullName evidence="3">DUF4595 domain-containing protein</fullName>
    </recommendedName>
</protein>
<dbReference type="RefSeq" id="WP_209142435.1">
    <property type="nucleotide sequence ID" value="NZ_JAGHKO010000011.1"/>
</dbReference>
<keyword evidence="2" id="KW-1185">Reference proteome</keyword>
<accession>A0ABS3Z1W1</accession>
<reference evidence="1 2" key="1">
    <citation type="submission" date="2021-03" db="EMBL/GenBank/DDBJ databases">
        <title>Assistant Professor.</title>
        <authorList>
            <person name="Huq M.A."/>
        </authorList>
    </citation>
    <scope>NUCLEOTIDE SEQUENCE [LARGE SCALE GENOMIC DNA]</scope>
    <source>
        <strain evidence="1 2">MAH-29</strain>
    </source>
</reference>
<evidence type="ECO:0000313" key="2">
    <source>
        <dbReference type="Proteomes" id="UP000677244"/>
    </source>
</evidence>
<evidence type="ECO:0000313" key="1">
    <source>
        <dbReference type="EMBL" id="MBO9204151.1"/>
    </source>
</evidence>
<proteinExistence type="predicted"/>
<gene>
    <name evidence="1" type="ORF">J7I42_27940</name>
</gene>
<comment type="caution">
    <text evidence="1">The sequence shown here is derived from an EMBL/GenBank/DDBJ whole genome shotgun (WGS) entry which is preliminary data.</text>
</comment>
<sequence length="334" mass="38099">MNRYLLIFSGVISLLLFSCHKIDLGNNDNINDATKIKASLFTPVRSWFKLRSIAGTSKYARSSTIYKDSADIAIDSVNNKIVIKRYYGTNYSDSATETYSYNSDYQLTLYECTKNYDQLYISRMEFQRDSIGQVTKVVSGYQNSLIATSEGPVTYVKRGDTTFITYLDSAKKHLQSYYDGQDFYTVALLNGKLIARTDFPIYNKQSDTSQFKYEYDGAGNLVTYTQQYGISTPTVYTYQRGSQAAQDLQKFVDQWTGDLFWFTRAKFFFPLQEIGYDNSILGNVVQSIQKNTATITFTNAFDTNGNLISTSYTEPPPYSALGAPTKTEKYRYWP</sequence>
<name>A0ABS3Z1W1_9BACT</name>
<evidence type="ECO:0008006" key="3">
    <source>
        <dbReference type="Google" id="ProtNLM"/>
    </source>
</evidence>
<dbReference type="PROSITE" id="PS51257">
    <property type="entry name" value="PROKAR_LIPOPROTEIN"/>
    <property type="match status" value="1"/>
</dbReference>